<dbReference type="PIRSF" id="PIRSF005096">
    <property type="entry name" value="GALM"/>
    <property type="match status" value="1"/>
</dbReference>
<comment type="pathway">
    <text evidence="1 5">Carbohydrate metabolism; hexose metabolism.</text>
</comment>
<keyword evidence="4 5" id="KW-0119">Carbohydrate metabolism</keyword>
<name>A0A2U2DPP0_9HYPH</name>
<feature type="binding site" evidence="7">
    <location>
        <position position="241"/>
    </location>
    <ligand>
        <name>beta-D-galactose</name>
        <dbReference type="ChEBI" id="CHEBI:27667"/>
    </ligand>
</feature>
<dbReference type="NCBIfam" id="NF008277">
    <property type="entry name" value="PRK11055.1"/>
    <property type="match status" value="1"/>
</dbReference>
<dbReference type="InterPro" id="IPR011013">
    <property type="entry name" value="Gal_mutarotase_sf_dom"/>
</dbReference>
<keyword evidence="10" id="KW-1185">Reference proteome</keyword>
<evidence type="ECO:0000256" key="4">
    <source>
        <dbReference type="ARBA" id="ARBA00023277"/>
    </source>
</evidence>
<dbReference type="AlphaFoldDB" id="A0A2U2DPP0"/>
<evidence type="ECO:0000256" key="7">
    <source>
        <dbReference type="PIRSR" id="PIRSR005096-2"/>
    </source>
</evidence>
<comment type="similarity">
    <text evidence="2 5">Belongs to the aldose epimerase family.</text>
</comment>
<evidence type="ECO:0000256" key="6">
    <source>
        <dbReference type="PIRSR" id="PIRSR005096-1"/>
    </source>
</evidence>
<evidence type="ECO:0000313" key="10">
    <source>
        <dbReference type="Proteomes" id="UP000245252"/>
    </source>
</evidence>
<protein>
    <recommendedName>
        <fullName evidence="5">Aldose 1-epimerase</fullName>
        <ecNumber evidence="5">5.1.3.3</ecNumber>
    </recommendedName>
</protein>
<dbReference type="Gene3D" id="2.70.98.10">
    <property type="match status" value="1"/>
</dbReference>
<dbReference type="InterPro" id="IPR015443">
    <property type="entry name" value="Aldose_1-epimerase"/>
</dbReference>
<proteinExistence type="inferred from homology"/>
<dbReference type="PANTHER" id="PTHR10091">
    <property type="entry name" value="ALDOSE-1-EPIMERASE"/>
    <property type="match status" value="1"/>
</dbReference>
<dbReference type="Pfam" id="PF01263">
    <property type="entry name" value="Aldose_epim"/>
    <property type="match status" value="1"/>
</dbReference>
<feature type="active site" description="Proton acceptor" evidence="6">
    <location>
        <position position="306"/>
    </location>
</feature>
<dbReference type="InterPro" id="IPR047215">
    <property type="entry name" value="Galactose_mutarotase-like"/>
</dbReference>
<evidence type="ECO:0000256" key="5">
    <source>
        <dbReference type="PIRNR" id="PIRNR005096"/>
    </source>
</evidence>
<evidence type="ECO:0000256" key="3">
    <source>
        <dbReference type="ARBA" id="ARBA00023235"/>
    </source>
</evidence>
<gene>
    <name evidence="9" type="ORF">DEM27_17305</name>
</gene>
<organism evidence="9 10">
    <name type="scientific">Metarhizobium album</name>
    <dbReference type="NCBI Taxonomy" id="2182425"/>
    <lineage>
        <taxon>Bacteria</taxon>
        <taxon>Pseudomonadati</taxon>
        <taxon>Pseudomonadota</taxon>
        <taxon>Alphaproteobacteria</taxon>
        <taxon>Hyphomicrobiales</taxon>
        <taxon>Rhizobiaceae</taxon>
        <taxon>Metarhizobium</taxon>
    </lineage>
</organism>
<dbReference type="UniPathway" id="UPA00242"/>
<dbReference type="InterPro" id="IPR014718">
    <property type="entry name" value="GH-type_carb-bd"/>
</dbReference>
<feature type="binding site" evidence="8">
    <location>
        <begin position="79"/>
        <end position="80"/>
    </location>
    <ligand>
        <name>beta-D-galactose</name>
        <dbReference type="ChEBI" id="CHEBI:27667"/>
    </ligand>
</feature>
<evidence type="ECO:0000313" key="9">
    <source>
        <dbReference type="EMBL" id="PWE55270.1"/>
    </source>
</evidence>
<dbReference type="CDD" id="cd09019">
    <property type="entry name" value="galactose_mutarotase_like"/>
    <property type="match status" value="1"/>
</dbReference>
<keyword evidence="3 5" id="KW-0413">Isomerase</keyword>
<dbReference type="InterPro" id="IPR008183">
    <property type="entry name" value="Aldose_1/G6P_1-epimerase"/>
</dbReference>
<feature type="binding site" evidence="8">
    <location>
        <begin position="177"/>
        <end position="179"/>
    </location>
    <ligand>
        <name>beta-D-galactose</name>
        <dbReference type="ChEBI" id="CHEBI:27667"/>
    </ligand>
</feature>
<dbReference type="OrthoDB" id="9779408at2"/>
<dbReference type="PANTHER" id="PTHR10091:SF49">
    <property type="entry name" value="ALDOSE 1-EPIMERASE"/>
    <property type="match status" value="1"/>
</dbReference>
<reference evidence="9 10" key="1">
    <citation type="submission" date="2018-05" db="EMBL/GenBank/DDBJ databases">
        <title>The draft genome of strain NS-104.</title>
        <authorList>
            <person name="Hang P."/>
            <person name="Jiang J."/>
        </authorList>
    </citation>
    <scope>NUCLEOTIDE SEQUENCE [LARGE SCALE GENOMIC DNA]</scope>
    <source>
        <strain evidence="9 10">NS-104</strain>
    </source>
</reference>
<evidence type="ECO:0000256" key="1">
    <source>
        <dbReference type="ARBA" id="ARBA00005028"/>
    </source>
</evidence>
<dbReference type="GO" id="GO:0006006">
    <property type="term" value="P:glucose metabolic process"/>
    <property type="evidence" value="ECO:0007669"/>
    <property type="project" value="TreeGrafter"/>
</dbReference>
<dbReference type="GO" id="GO:0033499">
    <property type="term" value="P:galactose catabolic process via UDP-galactose, Leloir pathway"/>
    <property type="evidence" value="ECO:0007669"/>
    <property type="project" value="TreeGrafter"/>
</dbReference>
<dbReference type="EC" id="5.1.3.3" evidence="5"/>
<evidence type="ECO:0000256" key="8">
    <source>
        <dbReference type="PIRSR" id="PIRSR005096-3"/>
    </source>
</evidence>
<comment type="catalytic activity">
    <reaction evidence="5">
        <text>alpha-D-glucose = beta-D-glucose</text>
        <dbReference type="Rhea" id="RHEA:10264"/>
        <dbReference type="ChEBI" id="CHEBI:15903"/>
        <dbReference type="ChEBI" id="CHEBI:17925"/>
        <dbReference type="EC" id="5.1.3.3"/>
    </reaction>
</comment>
<dbReference type="EMBL" id="QFBC01000007">
    <property type="protein sequence ID" value="PWE55270.1"/>
    <property type="molecule type" value="Genomic_DNA"/>
</dbReference>
<comment type="caution">
    <text evidence="9">The sequence shown here is derived from an EMBL/GenBank/DDBJ whole genome shotgun (WGS) entry which is preliminary data.</text>
</comment>
<evidence type="ECO:0000256" key="2">
    <source>
        <dbReference type="ARBA" id="ARBA00006206"/>
    </source>
</evidence>
<dbReference type="Proteomes" id="UP000245252">
    <property type="component" value="Unassembled WGS sequence"/>
</dbReference>
<dbReference type="SUPFAM" id="SSF74650">
    <property type="entry name" value="Galactose mutarotase-like"/>
    <property type="match status" value="1"/>
</dbReference>
<feature type="active site" description="Proton donor" evidence="6">
    <location>
        <position position="177"/>
    </location>
</feature>
<dbReference type="RefSeq" id="WP_109459567.1">
    <property type="nucleotide sequence ID" value="NZ_QFBC01000007.1"/>
</dbReference>
<dbReference type="GO" id="GO:0004034">
    <property type="term" value="F:aldose 1-epimerase activity"/>
    <property type="evidence" value="ECO:0007669"/>
    <property type="project" value="UniProtKB-EC"/>
</dbReference>
<accession>A0A2U2DPP0</accession>
<sequence length="341" mass="37312">MADTGFQSEVFGTTAAGEPVYRVTIRGGGLTAKVMTWGSVIQDLRLDGHAPPLVLGFDDFASYPQYSSYFGATPGRCANRIDGGHFVLDGEQIQLDRNEKGINHLHGGTGNIAKQNWTIVDQAADSVVLRIVDQAGRAGYPGNCDITATYHLHGDGVLSVTYEASTDAPTPVNLCQHSYFNLDGRENALDHDLMIAADHYLPTTEAQIPTGELRPVAGTPFDFREMGPMKRFENGEQVLFDHNFCLSRQRMAKRSIALARSINSGVSMEVRTTEPGVQFYAGFKLDVPVPGLEGRRYGAFAGFCMETQVWPDAVNHADFPNAILRPGQTLKQETDYVFSKS</sequence>
<dbReference type="GO" id="GO:0030246">
    <property type="term" value="F:carbohydrate binding"/>
    <property type="evidence" value="ECO:0007669"/>
    <property type="project" value="InterPro"/>
</dbReference>